<dbReference type="EMBL" id="FOCQ01000002">
    <property type="protein sequence ID" value="SEM83189.1"/>
    <property type="molecule type" value="Genomic_DNA"/>
</dbReference>
<dbReference type="Proteomes" id="UP000199695">
    <property type="component" value="Unassembled WGS sequence"/>
</dbReference>
<accession>A0A1H8BL34</accession>
<name>A0A1H8BL34_9BACL</name>
<protein>
    <submittedName>
        <fullName evidence="1">Uncharacterized protein</fullName>
    </submittedName>
</protein>
<keyword evidence="2" id="KW-1185">Reference proteome</keyword>
<reference evidence="1 2" key="1">
    <citation type="submission" date="2016-10" db="EMBL/GenBank/DDBJ databases">
        <authorList>
            <person name="de Groot N.N."/>
        </authorList>
    </citation>
    <scope>NUCLEOTIDE SEQUENCE [LARGE SCALE GENOMIC DNA]</scope>
    <source>
        <strain evidence="1 2">DSM 46701</strain>
    </source>
</reference>
<sequence>MKIRDSVWNLGFFVRETQTEMEGSLFAGDNSLYYGHPEMGMQGKKQILVRTLVHSTERDLTIVRTNRQKLNCRNDSNGIGIHSLLQLLEYFKGRTGKTKSGLYLPYRVRSIHTCPVFFSNPQS</sequence>
<evidence type="ECO:0000313" key="2">
    <source>
        <dbReference type="Proteomes" id="UP000199695"/>
    </source>
</evidence>
<proteinExistence type="predicted"/>
<dbReference type="AlphaFoldDB" id="A0A1H8BL34"/>
<dbReference type="STRING" id="1173111.SAMN05444955_102228"/>
<evidence type="ECO:0000313" key="1">
    <source>
        <dbReference type="EMBL" id="SEM83189.1"/>
    </source>
</evidence>
<organism evidence="1 2">
    <name type="scientific">Lihuaxuella thermophila</name>
    <dbReference type="NCBI Taxonomy" id="1173111"/>
    <lineage>
        <taxon>Bacteria</taxon>
        <taxon>Bacillati</taxon>
        <taxon>Bacillota</taxon>
        <taxon>Bacilli</taxon>
        <taxon>Bacillales</taxon>
        <taxon>Thermoactinomycetaceae</taxon>
        <taxon>Lihuaxuella</taxon>
    </lineage>
</organism>
<gene>
    <name evidence="1" type="ORF">SAMN05444955_102228</name>
</gene>